<reference evidence="2 3" key="1">
    <citation type="journal article" date="2010" name="PLoS Genet.">
        <title>Analysis of the Legionella longbeachae genome and transcriptome uncovers unique strategies to cause Legionnaires' disease.</title>
        <authorList>
            <person name="Cazalet C."/>
            <person name="Gomez-Valero L."/>
            <person name="Rusniok C."/>
            <person name="Lomma M."/>
            <person name="Dervins-Ravault D."/>
            <person name="Newton H."/>
            <person name="Sansom F."/>
            <person name="Jarraud S."/>
            <person name="Zidane N."/>
            <person name="Ma L."/>
            <person name="Bouchier C."/>
            <person name="Etienne J."/>
            <person name="Hartland E."/>
            <person name="Buchrieser C."/>
        </authorList>
    </citation>
    <scope>NUCLEOTIDE SEQUENCE [LARGE SCALE GENOMIC DNA]</scope>
    <source>
        <strain evidence="2 3">NSW150</strain>
    </source>
</reference>
<dbReference type="AlphaFoldDB" id="D3HQW3"/>
<gene>
    <name evidence="2" type="ordered locus">LLO_4018</name>
</gene>
<protein>
    <submittedName>
        <fullName evidence="2">Uncharacterized protein</fullName>
    </submittedName>
</protein>
<evidence type="ECO:0000313" key="3">
    <source>
        <dbReference type="Proteomes" id="UP000001060"/>
    </source>
</evidence>
<accession>D3HQW3</accession>
<name>D3HQW3_LEGLN</name>
<keyword evidence="1" id="KW-0812">Transmembrane</keyword>
<organism evidence="2 3">
    <name type="scientific">Legionella longbeachae serogroup 1 (strain NSW150)</name>
    <dbReference type="NCBI Taxonomy" id="661367"/>
    <lineage>
        <taxon>Bacteria</taxon>
        <taxon>Pseudomonadati</taxon>
        <taxon>Pseudomonadota</taxon>
        <taxon>Gammaproteobacteria</taxon>
        <taxon>Legionellales</taxon>
        <taxon>Legionellaceae</taxon>
        <taxon>Legionella</taxon>
    </lineage>
</organism>
<feature type="transmembrane region" description="Helical" evidence="1">
    <location>
        <begin position="21"/>
        <end position="39"/>
    </location>
</feature>
<dbReference type="EMBL" id="FN650140">
    <property type="protein sequence ID" value="CBJ11283.1"/>
    <property type="molecule type" value="Genomic_DNA"/>
</dbReference>
<sequence>MVFRYFNFYGISAMKLQLGEYDCNFIVLFFYLMILYLLSLKGRAYYFDFIN</sequence>
<dbReference type="KEGG" id="llo:LLO_4018"/>
<dbReference type="HOGENOM" id="CLU_3100327_0_0_6"/>
<dbReference type="Proteomes" id="UP000001060">
    <property type="component" value="Chromosome"/>
</dbReference>
<keyword evidence="3" id="KW-1185">Reference proteome</keyword>
<dbReference type="STRING" id="661367.LLO_4018"/>
<keyword evidence="1" id="KW-0472">Membrane</keyword>
<evidence type="ECO:0000313" key="2">
    <source>
        <dbReference type="EMBL" id="CBJ11283.1"/>
    </source>
</evidence>
<keyword evidence="1" id="KW-1133">Transmembrane helix</keyword>
<evidence type="ECO:0000256" key="1">
    <source>
        <dbReference type="SAM" id="Phobius"/>
    </source>
</evidence>
<proteinExistence type="predicted"/>